<evidence type="ECO:0000256" key="1">
    <source>
        <dbReference type="ARBA" id="ARBA00022679"/>
    </source>
</evidence>
<sequence length="346" mass="37348">MNERLVLRPVRDEDAPRLIALIGAAYDEYPGCVLDLPELDDDLPVPATTAARRGGRWWVLEDEGRLVGSVGTGALQDDGSVELKRLYVAASHRRRGLASLLVGRVEAQAAGVGASRVVLWSDTRFLDAHRLYTGAGFVDTGARRDLHDPSHTTEIEFAKPVEVEPSLHAVRSWDGPFGVEQVRWLDLPDGASFLGEVPGTGDDHLGGPVAYTVEVDDAWRTRRATVAGPHGRQVLTSDGAGRWWRDGEPADDLAGCLDVDVEVTPLTNTLPIRRAGAGDVRAAWVRVPGPTIEPLGQTYTDEGGGRWTYRSGGGFVADLTVDDDGLVVDYAAVDDAGTRTAVWSRR</sequence>
<keyword evidence="5" id="KW-1185">Reference proteome</keyword>
<dbReference type="GO" id="GO:0016747">
    <property type="term" value="F:acyltransferase activity, transferring groups other than amino-acyl groups"/>
    <property type="evidence" value="ECO:0007669"/>
    <property type="project" value="InterPro"/>
</dbReference>
<organism evidence="4 5">
    <name type="scientific">Egicoccus halophilus</name>
    <dbReference type="NCBI Taxonomy" id="1670830"/>
    <lineage>
        <taxon>Bacteria</taxon>
        <taxon>Bacillati</taxon>
        <taxon>Actinomycetota</taxon>
        <taxon>Nitriliruptoria</taxon>
        <taxon>Egicoccales</taxon>
        <taxon>Egicoccaceae</taxon>
        <taxon>Egicoccus</taxon>
    </lineage>
</organism>
<dbReference type="OrthoDB" id="70840at2"/>
<dbReference type="PANTHER" id="PTHR43877:SF2">
    <property type="entry name" value="AMINOALKYLPHOSPHONATE N-ACETYLTRANSFERASE-RELATED"/>
    <property type="match status" value="1"/>
</dbReference>
<evidence type="ECO:0000313" key="4">
    <source>
        <dbReference type="EMBL" id="GGI05478.1"/>
    </source>
</evidence>
<dbReference type="Proteomes" id="UP000650511">
    <property type="component" value="Unassembled WGS sequence"/>
</dbReference>
<evidence type="ECO:0000313" key="5">
    <source>
        <dbReference type="Proteomes" id="UP000650511"/>
    </source>
</evidence>
<dbReference type="Pfam" id="PF00583">
    <property type="entry name" value="Acetyltransf_1"/>
    <property type="match status" value="1"/>
</dbReference>
<keyword evidence="2" id="KW-0012">Acyltransferase</keyword>
<dbReference type="Gene3D" id="3.40.630.30">
    <property type="match status" value="1"/>
</dbReference>
<protein>
    <recommendedName>
        <fullName evidence="3">N-acetyltransferase domain-containing protein</fullName>
    </recommendedName>
</protein>
<dbReference type="SUPFAM" id="SSF55729">
    <property type="entry name" value="Acyl-CoA N-acyltransferases (Nat)"/>
    <property type="match status" value="1"/>
</dbReference>
<dbReference type="InterPro" id="IPR009467">
    <property type="entry name" value="Glycolipid-bd_prot_put"/>
</dbReference>
<comment type="caution">
    <text evidence="4">The sequence shown here is derived from an EMBL/GenBank/DDBJ whole genome shotgun (WGS) entry which is preliminary data.</text>
</comment>
<accession>A0A8J3A9G3</accession>
<dbReference type="SUPFAM" id="SSF159275">
    <property type="entry name" value="PA1994-like"/>
    <property type="match status" value="1"/>
</dbReference>
<dbReference type="InterPro" id="IPR000182">
    <property type="entry name" value="GNAT_dom"/>
</dbReference>
<dbReference type="EMBL" id="BMHA01000004">
    <property type="protein sequence ID" value="GGI05478.1"/>
    <property type="molecule type" value="Genomic_DNA"/>
</dbReference>
<reference evidence="4" key="2">
    <citation type="submission" date="2020-09" db="EMBL/GenBank/DDBJ databases">
        <authorList>
            <person name="Sun Q."/>
            <person name="Zhou Y."/>
        </authorList>
    </citation>
    <scope>NUCLEOTIDE SEQUENCE</scope>
    <source>
        <strain evidence="4">CGMCC 1.14988</strain>
    </source>
</reference>
<dbReference type="AlphaFoldDB" id="A0A8J3A9G3"/>
<dbReference type="InterPro" id="IPR050832">
    <property type="entry name" value="Bact_Acetyltransf"/>
</dbReference>
<name>A0A8J3A9G3_9ACTN</name>
<feature type="domain" description="N-acetyltransferase" evidence="3">
    <location>
        <begin position="5"/>
        <end position="162"/>
    </location>
</feature>
<gene>
    <name evidence="4" type="ORF">GCM10011354_14300</name>
</gene>
<evidence type="ECO:0000259" key="3">
    <source>
        <dbReference type="PROSITE" id="PS51186"/>
    </source>
</evidence>
<dbReference type="CDD" id="cd04301">
    <property type="entry name" value="NAT_SF"/>
    <property type="match status" value="1"/>
</dbReference>
<proteinExistence type="predicted"/>
<dbReference type="Pfam" id="PF06475">
    <property type="entry name" value="Glycolipid_bind"/>
    <property type="match status" value="1"/>
</dbReference>
<keyword evidence="1" id="KW-0808">Transferase</keyword>
<evidence type="ECO:0000256" key="2">
    <source>
        <dbReference type="ARBA" id="ARBA00023315"/>
    </source>
</evidence>
<reference evidence="4" key="1">
    <citation type="journal article" date="2014" name="Int. J. Syst. Evol. Microbiol.">
        <title>Complete genome sequence of Corynebacterium casei LMG S-19264T (=DSM 44701T), isolated from a smear-ripened cheese.</title>
        <authorList>
            <consortium name="US DOE Joint Genome Institute (JGI-PGF)"/>
            <person name="Walter F."/>
            <person name="Albersmeier A."/>
            <person name="Kalinowski J."/>
            <person name="Ruckert C."/>
        </authorList>
    </citation>
    <scope>NUCLEOTIDE SEQUENCE</scope>
    <source>
        <strain evidence="4">CGMCC 1.14988</strain>
    </source>
</reference>
<dbReference type="RefSeq" id="WP_130649334.1">
    <property type="nucleotide sequence ID" value="NZ_BMHA01000004.1"/>
</dbReference>
<dbReference type="PANTHER" id="PTHR43877">
    <property type="entry name" value="AMINOALKYLPHOSPHONATE N-ACETYLTRANSFERASE-RELATED-RELATED"/>
    <property type="match status" value="1"/>
</dbReference>
<dbReference type="InterPro" id="IPR016181">
    <property type="entry name" value="Acyl_CoA_acyltransferase"/>
</dbReference>
<dbReference type="PROSITE" id="PS51186">
    <property type="entry name" value="GNAT"/>
    <property type="match status" value="1"/>
</dbReference>